<evidence type="ECO:0000313" key="5">
    <source>
        <dbReference type="Proteomes" id="UP000318242"/>
    </source>
</evidence>
<dbReference type="Pfam" id="PF06808">
    <property type="entry name" value="DctM"/>
    <property type="match status" value="1"/>
</dbReference>
<dbReference type="Proteomes" id="UP000318242">
    <property type="component" value="Unassembled WGS sequence"/>
</dbReference>
<keyword evidence="2" id="KW-1133">Transmembrane helix</keyword>
<evidence type="ECO:0000313" key="4">
    <source>
        <dbReference type="EMBL" id="GEA59806.1"/>
    </source>
</evidence>
<dbReference type="GO" id="GO:0022857">
    <property type="term" value="F:transmembrane transporter activity"/>
    <property type="evidence" value="ECO:0007669"/>
    <property type="project" value="UniProtKB-UniRule"/>
</dbReference>
<feature type="transmembrane region" description="Helical" evidence="2">
    <location>
        <begin position="112"/>
        <end position="133"/>
    </location>
</feature>
<comment type="function">
    <text evidence="1">Part of the tripartite ATP-independent periplasmic (TRAP) transport system.</text>
</comment>
<comment type="subcellular location">
    <subcellularLocation>
        <location evidence="1">Cell inner membrane</location>
        <topology evidence="1">Multi-pass membrane protein</topology>
    </subcellularLocation>
</comment>
<feature type="transmembrane region" description="Helical" evidence="2">
    <location>
        <begin position="411"/>
        <end position="431"/>
    </location>
</feature>
<organism evidence="4 5">
    <name type="scientific">Vibrio comitans NBRC 102076</name>
    <dbReference type="NCBI Taxonomy" id="1219078"/>
    <lineage>
        <taxon>Bacteria</taxon>
        <taxon>Pseudomonadati</taxon>
        <taxon>Pseudomonadota</taxon>
        <taxon>Gammaproteobacteria</taxon>
        <taxon>Vibrionales</taxon>
        <taxon>Vibrionaceae</taxon>
        <taxon>Vibrio</taxon>
    </lineage>
</organism>
<feature type="transmembrane region" description="Helical" evidence="2">
    <location>
        <begin position="359"/>
        <end position="390"/>
    </location>
</feature>
<sequence length="638" mass="67638">MDVTNNENNQDLSANLPYERVTTFFGYSILLIAVALSVFQIWQGISSTISATYFRPIHLCWVLVLIFLHFPLISNRRSKLYIAGRCIDLVLCAVVVFAGYRMSIFDYNDINYLFYGLQPADMFAGGALIALLMEGCRRTVGWVMVLIAVLFLSYSMFGDMLPSAISIKTYSLQELIQFQIFSANGVFGSALGIAATTVFIFVLFGAFLEVTGAGKFFIDLAFAIAGKYRGGPAKAAVLASAGLGSISGSAIANTVTTGSITIPMMKKLGYKSEQAAGIEAAASTGGQIMPPIMGAGAFVMAQFTGVPYSEIMFASIAPAILYFFCTLLYVHLMACKLNLQAVSKTEAVIAVMKHGAHHLIPLVLITSLLMMAYSPLLVGVAGCAAILVVASMRKHSRIGFKKFFEGMKNGALLALPISAACGAAGIIVGVVGQTGIGLQFTQFVMDFSGGYMIIALGLISIVALILGMGLPVTAAYIVLAVMAVPMLTDFGLPLLTAHLIVFWLSQTSNVTPPIALAAFAGAGVANANPMKSSVEAFKLAGGLFIIPIMMAYTNLVNPHEGILALMLSVGQTLAIIVAIAITIEGYLLGTLNKMERMASSIAIPLLLLNPFNVGILGAVIIVGIALLQWRSHKTVNAS</sequence>
<feature type="transmembrane region" description="Helical" evidence="2">
    <location>
        <begin position="562"/>
        <end position="589"/>
    </location>
</feature>
<dbReference type="EMBL" id="BJLH01000004">
    <property type="protein sequence ID" value="GEA59806.1"/>
    <property type="molecule type" value="Genomic_DNA"/>
</dbReference>
<comment type="caution">
    <text evidence="4">The sequence shown here is derived from an EMBL/GenBank/DDBJ whole genome shotgun (WGS) entry which is preliminary data.</text>
</comment>
<reference evidence="4 5" key="1">
    <citation type="submission" date="2019-06" db="EMBL/GenBank/DDBJ databases">
        <title>Whole genome shotgun sequence of Vibrio comitans NBRC 102076.</title>
        <authorList>
            <person name="Hosoyama A."/>
            <person name="Uohara A."/>
            <person name="Ohji S."/>
            <person name="Ichikawa N."/>
        </authorList>
    </citation>
    <scope>NUCLEOTIDE SEQUENCE [LARGE SCALE GENOMIC DNA]</scope>
    <source>
        <strain evidence="4 5">NBRC 102076</strain>
    </source>
</reference>
<keyword evidence="2" id="KW-0812">Transmembrane</keyword>
<feature type="transmembrane region" description="Helical" evidence="2">
    <location>
        <begin position="80"/>
        <end position="100"/>
    </location>
</feature>
<feature type="transmembrane region" description="Helical" evidence="2">
    <location>
        <begin position="539"/>
        <end position="556"/>
    </location>
</feature>
<evidence type="ECO:0000259" key="3">
    <source>
        <dbReference type="Pfam" id="PF06808"/>
    </source>
</evidence>
<proteinExistence type="predicted"/>
<dbReference type="NCBIfam" id="TIGR02123">
    <property type="entry name" value="TRAP_fused"/>
    <property type="match status" value="1"/>
</dbReference>
<feature type="transmembrane region" description="Helical" evidence="2">
    <location>
        <begin position="510"/>
        <end position="527"/>
    </location>
</feature>
<keyword evidence="1" id="KW-0997">Cell inner membrane</keyword>
<dbReference type="GO" id="GO:0005886">
    <property type="term" value="C:plasma membrane"/>
    <property type="evidence" value="ECO:0007669"/>
    <property type="project" value="UniProtKB-SubCell"/>
</dbReference>
<keyword evidence="1" id="KW-0813">Transport</keyword>
<protein>
    <submittedName>
        <fullName evidence="4">Transporter</fullName>
    </submittedName>
</protein>
<keyword evidence="5" id="KW-1185">Reference proteome</keyword>
<dbReference type="PANTHER" id="PTHR43849">
    <property type="entry name" value="BLL3936 PROTEIN"/>
    <property type="match status" value="1"/>
</dbReference>
<feature type="transmembrane region" description="Helical" evidence="2">
    <location>
        <begin position="319"/>
        <end position="339"/>
    </location>
</feature>
<name>A0A4Y3IKA5_9VIBR</name>
<dbReference type="InterPro" id="IPR010656">
    <property type="entry name" value="DctM"/>
</dbReference>
<feature type="transmembrane region" description="Helical" evidence="2">
    <location>
        <begin position="477"/>
        <end position="504"/>
    </location>
</feature>
<feature type="transmembrane region" description="Helical" evidence="2">
    <location>
        <begin position="601"/>
        <end position="629"/>
    </location>
</feature>
<dbReference type="AlphaFoldDB" id="A0A4Y3IKA5"/>
<feature type="domain" description="TRAP C4-dicarboxylate transport system permease DctM subunit" evidence="3">
    <location>
        <begin position="129"/>
        <end position="552"/>
    </location>
</feature>
<keyword evidence="1" id="KW-1003">Cell membrane</keyword>
<feature type="transmembrane region" description="Helical" evidence="2">
    <location>
        <begin position="178"/>
        <end position="208"/>
    </location>
</feature>
<feature type="transmembrane region" description="Helical" evidence="2">
    <location>
        <begin position="451"/>
        <end position="470"/>
    </location>
</feature>
<feature type="transmembrane region" description="Helical" evidence="2">
    <location>
        <begin position="54"/>
        <end position="73"/>
    </location>
</feature>
<gene>
    <name evidence="4" type="ORF">VCO01S_09990</name>
</gene>
<dbReference type="InterPro" id="IPR011853">
    <property type="entry name" value="TRAP_DctM-Dct_fused"/>
</dbReference>
<evidence type="ECO:0000256" key="2">
    <source>
        <dbReference type="SAM" id="Phobius"/>
    </source>
</evidence>
<dbReference type="RefSeq" id="WP_141269938.1">
    <property type="nucleotide sequence ID" value="NZ_BJLH01000004.1"/>
</dbReference>
<evidence type="ECO:0000256" key="1">
    <source>
        <dbReference type="RuleBase" id="RU369079"/>
    </source>
</evidence>
<accession>A0A4Y3IKA5</accession>
<feature type="transmembrane region" description="Helical" evidence="2">
    <location>
        <begin position="21"/>
        <end position="42"/>
    </location>
</feature>
<keyword evidence="2" id="KW-0472">Membrane</keyword>
<feature type="transmembrane region" description="Helical" evidence="2">
    <location>
        <begin position="140"/>
        <end position="158"/>
    </location>
</feature>
<dbReference type="PANTHER" id="PTHR43849:SF2">
    <property type="entry name" value="BLL3936 PROTEIN"/>
    <property type="match status" value="1"/>
</dbReference>
<dbReference type="OrthoDB" id="9759894at2"/>